<keyword evidence="1" id="KW-0472">Membrane</keyword>
<sequence length="422" mass="45744">MASQSSGRVGIALVLVGVVAVVATLGLGAAFAPDIGAATNSDDAQQARTTLVGSQGGGPGLHEDGSVYLLNDTSVSWRVADADSYFDVTKLDDGRIAAGFMHSGYEECGPYESPCTHTGYRIIDPDAEGGAQTVEEWSFPVRSRANSEVHDVEVLDSGEILMTDMDRERVFTVRDGEVTWQWNASSMYDAPADPTKTDWLHINDVDVIGEDRYLVSVRNANQLVIIERGSGVVDVINEDDDGDGKGDPEVMLRQHNPQWLGDGAVLVADSENNRIIELHENDAGDWEIAWSVRSAQGVSFRWPRDADRLPNGNTLITDSANQRIVEVNRTGTVVWSVKTDLIPYEAERLPIGETVGGPQSDAALDDEHESEEIPVLSPLLTGIRASYPLPYWLAEGHLAGVLFGLLSTFAGSGIVVRNRIDW</sequence>
<keyword evidence="2" id="KW-0808">Transferase</keyword>
<dbReference type="Gene3D" id="2.120.10.30">
    <property type="entry name" value="TolB, C-terminal domain"/>
    <property type="match status" value="1"/>
</dbReference>
<dbReference type="InterPro" id="IPR010262">
    <property type="entry name" value="Arylsulfotransferase_bact"/>
</dbReference>
<dbReference type="AlphaFoldDB" id="A0A1H7UXJ0"/>
<keyword evidence="1" id="KW-1133">Transmembrane helix</keyword>
<dbReference type="Pfam" id="PF05935">
    <property type="entry name" value="Arylsulfotrans"/>
    <property type="match status" value="1"/>
</dbReference>
<evidence type="ECO:0000313" key="3">
    <source>
        <dbReference type="Proteomes" id="UP000183894"/>
    </source>
</evidence>
<dbReference type="RefSeq" id="WP_074796656.1">
    <property type="nucleotide sequence ID" value="NZ_FOAD01000015.1"/>
</dbReference>
<dbReference type="EMBL" id="FOAD01000015">
    <property type="protein sequence ID" value="SEM01479.1"/>
    <property type="molecule type" value="Genomic_DNA"/>
</dbReference>
<dbReference type="PANTHER" id="PTHR35340">
    <property type="entry name" value="PQQ ENZYME REPEAT PROTEIN-RELATED"/>
    <property type="match status" value="1"/>
</dbReference>
<accession>A0A1H7UXJ0</accession>
<gene>
    <name evidence="2" type="ORF">SAMN04488691_1158</name>
</gene>
<dbReference type="SUPFAM" id="SSF101898">
    <property type="entry name" value="NHL repeat"/>
    <property type="match status" value="1"/>
</dbReference>
<evidence type="ECO:0000313" key="2">
    <source>
        <dbReference type="EMBL" id="SEM01479.1"/>
    </source>
</evidence>
<name>A0A1H7UXJ0_HALLR</name>
<feature type="transmembrane region" description="Helical" evidence="1">
    <location>
        <begin position="396"/>
        <end position="416"/>
    </location>
</feature>
<dbReference type="InterPro" id="IPR053143">
    <property type="entry name" value="Arylsulfate_ST"/>
</dbReference>
<feature type="transmembrane region" description="Helical" evidence="1">
    <location>
        <begin position="12"/>
        <end position="32"/>
    </location>
</feature>
<evidence type="ECO:0000256" key="1">
    <source>
        <dbReference type="SAM" id="Phobius"/>
    </source>
</evidence>
<proteinExistence type="predicted"/>
<dbReference type="InterPro" id="IPR011042">
    <property type="entry name" value="6-blade_b-propeller_TolB-like"/>
</dbReference>
<organism evidence="2 3">
    <name type="scientific">Haloferax larsenii</name>
    <dbReference type="NCBI Taxonomy" id="302484"/>
    <lineage>
        <taxon>Archaea</taxon>
        <taxon>Methanobacteriati</taxon>
        <taxon>Methanobacteriota</taxon>
        <taxon>Stenosarchaea group</taxon>
        <taxon>Halobacteria</taxon>
        <taxon>Halobacteriales</taxon>
        <taxon>Haloferacaceae</taxon>
        <taxon>Haloferax</taxon>
    </lineage>
</organism>
<dbReference type="Proteomes" id="UP000183894">
    <property type="component" value="Unassembled WGS sequence"/>
</dbReference>
<dbReference type="PANTHER" id="PTHR35340:SF5">
    <property type="entry name" value="ASST-DOMAIN-CONTAINING PROTEIN"/>
    <property type="match status" value="1"/>
</dbReference>
<dbReference type="OrthoDB" id="306371at2157"/>
<keyword evidence="1" id="KW-0812">Transmembrane</keyword>
<reference evidence="2 3" key="1">
    <citation type="submission" date="2016-10" db="EMBL/GenBank/DDBJ databases">
        <authorList>
            <person name="de Groot N.N."/>
        </authorList>
    </citation>
    <scope>NUCLEOTIDE SEQUENCE [LARGE SCALE GENOMIC DNA]</scope>
    <source>
        <strain evidence="2 3">CDM_5</strain>
    </source>
</reference>
<dbReference type="GO" id="GO:0004062">
    <property type="term" value="F:aryl sulfotransferase activity"/>
    <property type="evidence" value="ECO:0007669"/>
    <property type="project" value="InterPro"/>
</dbReference>
<protein>
    <submittedName>
        <fullName evidence="2">Arylsulfotransferase (ASST)</fullName>
    </submittedName>
</protein>